<dbReference type="SMART" id="SM00729">
    <property type="entry name" value="Elp3"/>
    <property type="match status" value="1"/>
</dbReference>
<accession>A0ABS1I744</accession>
<feature type="domain" description="Radical SAM core" evidence="7">
    <location>
        <begin position="12"/>
        <end position="227"/>
    </location>
</feature>
<dbReference type="InterPro" id="IPR013785">
    <property type="entry name" value="Aldolase_TIM"/>
</dbReference>
<dbReference type="InterPro" id="IPR006638">
    <property type="entry name" value="Elp3/MiaA/NifB-like_rSAM"/>
</dbReference>
<keyword evidence="9" id="KW-1185">Reference proteome</keyword>
<dbReference type="RefSeq" id="WP_200487278.1">
    <property type="nucleotide sequence ID" value="NZ_JAEPIV010000033.1"/>
</dbReference>
<sequence>MNALTFVPGRRPPKLRRVTIEVTTWCNLKCPGCLRTILDEQGRWLNRHMPKDTFARILDNLPPSELGILQGIGEPTLHPDYAELCRIATRSGKFDALYMNTNALARPSELHVELKEAGLTGFYVSVDSLTPEVAARVRAGTDIGKLARRLRELRDLGLPVAVALVVSRANLHDVATTLRGLRDLGVTSVNVGRLIGFEGGLEPLDRTERRMLAGLLDDVRRDCPDMPISYFDDPERIAPYCVAPWLDPAVNVDGYLTPCCVNFDPSVFGGIDLARVPFEEAWNSAAVQDFLHAYIAEKPSFCNNCIADNRD</sequence>
<dbReference type="Gene3D" id="3.20.20.70">
    <property type="entry name" value="Aldolase class I"/>
    <property type="match status" value="1"/>
</dbReference>
<name>A0ABS1I744_9PROT</name>
<dbReference type="Pfam" id="PF13186">
    <property type="entry name" value="SPASM"/>
    <property type="match status" value="1"/>
</dbReference>
<dbReference type="CDD" id="cd01335">
    <property type="entry name" value="Radical_SAM"/>
    <property type="match status" value="1"/>
</dbReference>
<dbReference type="PROSITE" id="PS51918">
    <property type="entry name" value="RADICAL_SAM"/>
    <property type="match status" value="1"/>
</dbReference>
<dbReference type="SUPFAM" id="SSF102114">
    <property type="entry name" value="Radical SAM enzymes"/>
    <property type="match status" value="1"/>
</dbReference>
<dbReference type="SFLD" id="SFLDS00029">
    <property type="entry name" value="Radical_SAM"/>
    <property type="match status" value="1"/>
</dbReference>
<dbReference type="EMBL" id="JAEPIV010000033">
    <property type="protein sequence ID" value="MBK4722890.1"/>
    <property type="molecule type" value="Genomic_DNA"/>
</dbReference>
<evidence type="ECO:0000256" key="1">
    <source>
        <dbReference type="ARBA" id="ARBA00001966"/>
    </source>
</evidence>
<comment type="caution">
    <text evidence="8">The sequence shown here is derived from an EMBL/GenBank/DDBJ whole genome shotgun (WGS) entry which is preliminary data.</text>
</comment>
<comment type="cofactor">
    <cofactor evidence="1">
        <name>[4Fe-4S] cluster</name>
        <dbReference type="ChEBI" id="CHEBI:49883"/>
    </cofactor>
</comment>
<dbReference type="InterPro" id="IPR034391">
    <property type="entry name" value="AdoMet-like_SPASM_containing"/>
</dbReference>
<evidence type="ECO:0000256" key="6">
    <source>
        <dbReference type="ARBA" id="ARBA00023014"/>
    </source>
</evidence>
<protein>
    <submittedName>
        <fullName evidence="8">Radical SAM protein</fullName>
    </submittedName>
</protein>
<keyword evidence="2" id="KW-0004">4Fe-4S</keyword>
<keyword evidence="3" id="KW-0949">S-adenosyl-L-methionine</keyword>
<dbReference type="InterPro" id="IPR007197">
    <property type="entry name" value="rSAM"/>
</dbReference>
<dbReference type="SFLD" id="SFLDG01387">
    <property type="entry name" value="BtrN-like_SPASM_domain_contain"/>
    <property type="match status" value="1"/>
</dbReference>
<keyword evidence="6" id="KW-0411">Iron-sulfur</keyword>
<organism evidence="8 9">
    <name type="scientific">Azospirillum aestuarii</name>
    <dbReference type="NCBI Taxonomy" id="2802052"/>
    <lineage>
        <taxon>Bacteria</taxon>
        <taxon>Pseudomonadati</taxon>
        <taxon>Pseudomonadota</taxon>
        <taxon>Alphaproteobacteria</taxon>
        <taxon>Rhodospirillales</taxon>
        <taxon>Azospirillaceae</taxon>
        <taxon>Azospirillum</taxon>
    </lineage>
</organism>
<dbReference type="PANTHER" id="PTHR11228">
    <property type="entry name" value="RADICAL SAM DOMAIN PROTEIN"/>
    <property type="match status" value="1"/>
</dbReference>
<evidence type="ECO:0000256" key="5">
    <source>
        <dbReference type="ARBA" id="ARBA00023004"/>
    </source>
</evidence>
<dbReference type="SFLD" id="SFLDG01067">
    <property type="entry name" value="SPASM/twitch_domain_containing"/>
    <property type="match status" value="1"/>
</dbReference>
<evidence type="ECO:0000259" key="7">
    <source>
        <dbReference type="PROSITE" id="PS51918"/>
    </source>
</evidence>
<dbReference type="Pfam" id="PF04055">
    <property type="entry name" value="Radical_SAM"/>
    <property type="match status" value="1"/>
</dbReference>
<evidence type="ECO:0000256" key="3">
    <source>
        <dbReference type="ARBA" id="ARBA00022691"/>
    </source>
</evidence>
<evidence type="ECO:0000256" key="2">
    <source>
        <dbReference type="ARBA" id="ARBA00022485"/>
    </source>
</evidence>
<evidence type="ECO:0000256" key="4">
    <source>
        <dbReference type="ARBA" id="ARBA00022723"/>
    </source>
</evidence>
<evidence type="ECO:0000313" key="8">
    <source>
        <dbReference type="EMBL" id="MBK4722890.1"/>
    </source>
</evidence>
<dbReference type="CDD" id="cd21109">
    <property type="entry name" value="SPASM"/>
    <property type="match status" value="1"/>
</dbReference>
<dbReference type="InterPro" id="IPR058240">
    <property type="entry name" value="rSAM_sf"/>
</dbReference>
<keyword evidence="4" id="KW-0479">Metal-binding</keyword>
<dbReference type="Proteomes" id="UP000654452">
    <property type="component" value="Unassembled WGS sequence"/>
</dbReference>
<reference evidence="8 9" key="1">
    <citation type="submission" date="2021-01" db="EMBL/GenBank/DDBJ databases">
        <title>Azospirillum sp. YIM DDC1 draft genome.</title>
        <authorList>
            <person name="Wang Y.-X."/>
        </authorList>
    </citation>
    <scope>NUCLEOTIDE SEQUENCE [LARGE SCALE GENOMIC DNA]</scope>
    <source>
        <strain evidence="8 9">YIM DDC1</strain>
    </source>
</reference>
<dbReference type="InterPro" id="IPR050377">
    <property type="entry name" value="Radical_SAM_PqqE_MftC-like"/>
</dbReference>
<proteinExistence type="predicted"/>
<dbReference type="PANTHER" id="PTHR11228:SF7">
    <property type="entry name" value="PQQA PEPTIDE CYCLASE"/>
    <property type="match status" value="1"/>
</dbReference>
<dbReference type="InterPro" id="IPR023885">
    <property type="entry name" value="4Fe4S-binding_SPASM_dom"/>
</dbReference>
<gene>
    <name evidence="8" type="ORF">JJL56_28950</name>
</gene>
<keyword evidence="5" id="KW-0408">Iron</keyword>
<evidence type="ECO:0000313" key="9">
    <source>
        <dbReference type="Proteomes" id="UP000654452"/>
    </source>
</evidence>